<organism evidence="23 24">
    <name type="scientific">Amorphotheca resinae ATCC 22711</name>
    <dbReference type="NCBI Taxonomy" id="857342"/>
    <lineage>
        <taxon>Eukaryota</taxon>
        <taxon>Fungi</taxon>
        <taxon>Dikarya</taxon>
        <taxon>Ascomycota</taxon>
        <taxon>Pezizomycotina</taxon>
        <taxon>Leotiomycetes</taxon>
        <taxon>Helotiales</taxon>
        <taxon>Amorphothecaceae</taxon>
        <taxon>Amorphotheca</taxon>
    </lineage>
</organism>
<dbReference type="InParanoid" id="A0A2T3AW54"/>
<evidence type="ECO:0000256" key="15">
    <source>
        <dbReference type="ARBA" id="ARBA00044639"/>
    </source>
</evidence>
<dbReference type="InterPro" id="IPR036265">
    <property type="entry name" value="HIT-like_sf"/>
</dbReference>
<name>A0A2T3AW54_AMORE</name>
<evidence type="ECO:0000256" key="3">
    <source>
        <dbReference type="ARBA" id="ARBA00012495"/>
    </source>
</evidence>
<reference evidence="23 24" key="1">
    <citation type="journal article" date="2018" name="New Phytol.">
        <title>Comparative genomics and transcriptomics depict ericoid mycorrhizal fungi as versatile saprotrophs and plant mutualists.</title>
        <authorList>
            <person name="Martino E."/>
            <person name="Morin E."/>
            <person name="Grelet G.A."/>
            <person name="Kuo A."/>
            <person name="Kohler A."/>
            <person name="Daghino S."/>
            <person name="Barry K.W."/>
            <person name="Cichocki N."/>
            <person name="Clum A."/>
            <person name="Dockter R.B."/>
            <person name="Hainaut M."/>
            <person name="Kuo R.C."/>
            <person name="LaButti K."/>
            <person name="Lindahl B.D."/>
            <person name="Lindquist E.A."/>
            <person name="Lipzen A."/>
            <person name="Khouja H.R."/>
            <person name="Magnuson J."/>
            <person name="Murat C."/>
            <person name="Ohm R.A."/>
            <person name="Singer S.W."/>
            <person name="Spatafora J.W."/>
            <person name="Wang M."/>
            <person name="Veneault-Fourrey C."/>
            <person name="Henrissat B."/>
            <person name="Grigoriev I.V."/>
            <person name="Martin F.M."/>
            <person name="Perotto S."/>
        </authorList>
    </citation>
    <scope>NUCLEOTIDE SEQUENCE [LARGE SCALE GENOMIC DNA]</scope>
    <source>
        <strain evidence="23 24">ATCC 22711</strain>
    </source>
</reference>
<evidence type="ECO:0000256" key="18">
    <source>
        <dbReference type="ARBA" id="ARBA00068941"/>
    </source>
</evidence>
<dbReference type="InterPro" id="IPR011146">
    <property type="entry name" value="HIT-like"/>
</dbReference>
<dbReference type="PROSITE" id="PS00892">
    <property type="entry name" value="HIT_1"/>
    <property type="match status" value="1"/>
</dbReference>
<dbReference type="GO" id="GO:0005634">
    <property type="term" value="C:nucleus"/>
    <property type="evidence" value="ECO:0007669"/>
    <property type="project" value="UniProtKB-SubCell"/>
</dbReference>
<evidence type="ECO:0000259" key="22">
    <source>
        <dbReference type="Pfam" id="PF16278"/>
    </source>
</evidence>
<comment type="catalytic activity">
    <reaction evidence="15">
        <text>a 5'-end adenosine-5'-diphospho-5'-2'-deoxyribonucleoside-DNA + H2O = a 5'-end 5'-phospho-2'-deoxyribonucleoside-DNA + AMP + 2 H(+)</text>
        <dbReference type="Rhea" id="RHEA:52128"/>
        <dbReference type="Rhea" id="RHEA-COMP:13180"/>
        <dbReference type="Rhea" id="RHEA-COMP:13181"/>
        <dbReference type="ChEBI" id="CHEBI:15377"/>
        <dbReference type="ChEBI" id="CHEBI:15378"/>
        <dbReference type="ChEBI" id="CHEBI:136412"/>
        <dbReference type="ChEBI" id="CHEBI:136413"/>
        <dbReference type="ChEBI" id="CHEBI:456215"/>
        <dbReference type="EC" id="3.6.1.71"/>
    </reaction>
</comment>
<dbReference type="GeneID" id="36570894"/>
<dbReference type="Proteomes" id="UP000241818">
    <property type="component" value="Unassembled WGS sequence"/>
</dbReference>
<comment type="catalytic activity">
    <reaction evidence="14">
        <text>a 3'-end 2'-deoxyribonucleotide-3'-diphospho-5'-guanosine-DNA + H2O = a 3'-end 2'-deoxyribonucleotide 3'-phosphate-DNA + GMP + 2 H(+)</text>
        <dbReference type="Rhea" id="RHEA:52140"/>
        <dbReference type="Rhea" id="RHEA-COMP:13186"/>
        <dbReference type="Rhea" id="RHEA-COMP:13187"/>
        <dbReference type="ChEBI" id="CHEBI:15377"/>
        <dbReference type="ChEBI" id="CHEBI:15378"/>
        <dbReference type="ChEBI" id="CHEBI:58115"/>
        <dbReference type="ChEBI" id="CHEBI:136419"/>
        <dbReference type="ChEBI" id="CHEBI:136420"/>
        <dbReference type="EC" id="3.6.1.72"/>
    </reaction>
</comment>
<evidence type="ECO:0000256" key="4">
    <source>
        <dbReference type="ARBA" id="ARBA00012496"/>
    </source>
</evidence>
<dbReference type="FunFam" id="3.30.428.10:FF:000017">
    <property type="entry name" value="Aprataxin-like protein"/>
    <property type="match status" value="1"/>
</dbReference>
<evidence type="ECO:0000256" key="19">
    <source>
        <dbReference type="ARBA" id="ARBA00076243"/>
    </source>
</evidence>
<comment type="function">
    <text evidence="17">DNA-binding protein involved in single-strand DNA break repair, double-strand DNA break repair and base excision repair. Resolves abortive DNA ligation intermediates formed either at base excision sites, or when DNA ligases attempt to repair non-ligatable breaks induced by reactive oxygen species. Catalyzes the release of adenylate groups covalently linked to 5'-phosphate termini, resulting in the production of 5'-phosphate termini that can be efficiently rejoined. Likewise, catalyzes the release of 3'-linked guanosine (DNAppG) and inosine (DNAppI) from DNA, but has higher specific activity with 5'-linked adenosine (AppDNA).</text>
</comment>
<keyword evidence="10" id="KW-0862">Zinc</keyword>
<evidence type="ECO:0000313" key="24">
    <source>
        <dbReference type="Proteomes" id="UP000241818"/>
    </source>
</evidence>
<dbReference type="EMBL" id="KZ679014">
    <property type="protein sequence ID" value="PSS12898.1"/>
    <property type="molecule type" value="Genomic_DNA"/>
</dbReference>
<dbReference type="GO" id="GO:0003697">
    <property type="term" value="F:single-stranded DNA binding"/>
    <property type="evidence" value="ECO:0007669"/>
    <property type="project" value="TreeGrafter"/>
</dbReference>
<dbReference type="GO" id="GO:0033699">
    <property type="term" value="F:DNA 5'-adenosine monophosphate hydrolase activity"/>
    <property type="evidence" value="ECO:0007669"/>
    <property type="project" value="UniProtKB-EC"/>
</dbReference>
<accession>A0A2T3AW54</accession>
<dbReference type="EC" id="3.6.1.72" evidence="3"/>
<dbReference type="GO" id="GO:0003725">
    <property type="term" value="F:double-stranded RNA binding"/>
    <property type="evidence" value="ECO:0007669"/>
    <property type="project" value="TreeGrafter"/>
</dbReference>
<evidence type="ECO:0000256" key="14">
    <source>
        <dbReference type="ARBA" id="ARBA00024601"/>
    </source>
</evidence>
<evidence type="ECO:0000256" key="12">
    <source>
        <dbReference type="ARBA" id="ARBA00023204"/>
    </source>
</evidence>
<dbReference type="AlphaFoldDB" id="A0A2T3AW54"/>
<evidence type="ECO:0000256" key="13">
    <source>
        <dbReference type="ARBA" id="ARBA00023242"/>
    </source>
</evidence>
<evidence type="ECO:0000313" key="23">
    <source>
        <dbReference type="EMBL" id="PSS12898.1"/>
    </source>
</evidence>
<evidence type="ECO:0000256" key="10">
    <source>
        <dbReference type="ARBA" id="ARBA00022833"/>
    </source>
</evidence>
<keyword evidence="12" id="KW-0234">DNA repair</keyword>
<evidence type="ECO:0000259" key="21">
    <source>
        <dbReference type="Pfam" id="PF01230"/>
    </source>
</evidence>
<feature type="domain" description="HIT" evidence="21">
    <location>
        <begin position="77"/>
        <end position="206"/>
    </location>
</feature>
<keyword evidence="6" id="KW-0479">Metal-binding</keyword>
<keyword evidence="7" id="KW-0227">DNA damage</keyword>
<keyword evidence="9" id="KW-0378">Hydrolase</keyword>
<dbReference type="Pfam" id="PF01230">
    <property type="entry name" value="HIT"/>
    <property type="match status" value="1"/>
</dbReference>
<evidence type="ECO:0000256" key="5">
    <source>
        <dbReference type="ARBA" id="ARBA00022490"/>
    </source>
</evidence>
<sequence>MLVEQTQDGMSDISSSPGIATSASSAASSSPFSHFKPKNASITSSPDRSLRSSRVGAGKFDRRDELGSYINYPEKKSQSKSEIIFYDDDFVAIYDKYPKSSVHCLLLPRSIEHQRMHPFKAFENPQFLASVRENADKLKKLVAKELQRKYGSFSAQDKEREAVLNGEVALKDGQPLPSGRDWEKEVRVGVHATPSMNHLHIHVISVDRFSKSLKHRKHYNSFSTPFFVDLAVFPLMRDDARRHPTRERYLESDMKCWRCGMNFGNRFARLKEHLEAEFEQWKRE</sequence>
<dbReference type="STRING" id="857342.A0A2T3AW54"/>
<dbReference type="SUPFAM" id="SSF54197">
    <property type="entry name" value="HIT-like"/>
    <property type="match status" value="1"/>
</dbReference>
<protein>
    <recommendedName>
        <fullName evidence="18">Aprataxin-like protein</fullName>
        <ecNumber evidence="4">3.6.1.71</ecNumber>
        <ecNumber evidence="3">3.6.1.72</ecNumber>
    </recommendedName>
    <alternativeName>
        <fullName evidence="19">Hit family protein 3</fullName>
    </alternativeName>
</protein>
<dbReference type="GO" id="GO:0005737">
    <property type="term" value="C:cytoplasm"/>
    <property type="evidence" value="ECO:0007669"/>
    <property type="project" value="UniProtKB-SubCell"/>
</dbReference>
<dbReference type="GO" id="GO:0000012">
    <property type="term" value="P:single strand break repair"/>
    <property type="evidence" value="ECO:0007669"/>
    <property type="project" value="TreeGrafter"/>
</dbReference>
<feature type="domain" description="Aprataxin C2HE/C2H2/C2HC zinc finger" evidence="22">
    <location>
        <begin position="223"/>
        <end position="280"/>
    </location>
</feature>
<evidence type="ECO:0000256" key="20">
    <source>
        <dbReference type="SAM" id="MobiDB-lite"/>
    </source>
</evidence>
<dbReference type="GO" id="GO:1990165">
    <property type="term" value="F:single-strand break-containing DNA binding"/>
    <property type="evidence" value="ECO:0007669"/>
    <property type="project" value="TreeGrafter"/>
</dbReference>
<dbReference type="FunCoup" id="A0A2T3AW54">
    <property type="interactions" value="53"/>
</dbReference>
<feature type="compositionally biased region" description="Polar residues" evidence="20">
    <location>
        <begin position="1"/>
        <end position="13"/>
    </location>
</feature>
<evidence type="ECO:0000256" key="2">
    <source>
        <dbReference type="ARBA" id="ARBA00004496"/>
    </source>
</evidence>
<evidence type="ECO:0000256" key="8">
    <source>
        <dbReference type="ARBA" id="ARBA00022771"/>
    </source>
</evidence>
<evidence type="ECO:0000256" key="16">
    <source>
        <dbReference type="ARBA" id="ARBA00044713"/>
    </source>
</evidence>
<dbReference type="Pfam" id="PF16278">
    <property type="entry name" value="zf-C2HE"/>
    <property type="match status" value="1"/>
</dbReference>
<dbReference type="GO" id="GO:0120108">
    <property type="term" value="F:DNA-3'-diphospho-5'-guanosine diphosphatase activity"/>
    <property type="evidence" value="ECO:0007669"/>
    <property type="project" value="UniProtKB-EC"/>
</dbReference>
<dbReference type="InterPro" id="IPR019808">
    <property type="entry name" value="Histidine_triad_CS"/>
</dbReference>
<keyword evidence="13" id="KW-0539">Nucleus</keyword>
<evidence type="ECO:0000256" key="1">
    <source>
        <dbReference type="ARBA" id="ARBA00004123"/>
    </source>
</evidence>
<evidence type="ECO:0000256" key="9">
    <source>
        <dbReference type="ARBA" id="ARBA00022801"/>
    </source>
</evidence>
<gene>
    <name evidence="23" type="ORF">M430DRAFT_143332</name>
</gene>
<keyword evidence="8" id="KW-0863">Zinc-finger</keyword>
<dbReference type="GO" id="GO:0030983">
    <property type="term" value="F:mismatched DNA binding"/>
    <property type="evidence" value="ECO:0007669"/>
    <property type="project" value="TreeGrafter"/>
</dbReference>
<dbReference type="PANTHER" id="PTHR12486">
    <property type="entry name" value="APRATAXIN-RELATED"/>
    <property type="match status" value="1"/>
</dbReference>
<evidence type="ECO:0000256" key="11">
    <source>
        <dbReference type="ARBA" id="ARBA00023125"/>
    </source>
</evidence>
<dbReference type="RefSeq" id="XP_024718889.1">
    <property type="nucleotide sequence ID" value="XM_024862813.1"/>
</dbReference>
<proteinExistence type="predicted"/>
<dbReference type="OrthoDB" id="3512845at2759"/>
<dbReference type="GO" id="GO:0008270">
    <property type="term" value="F:zinc ion binding"/>
    <property type="evidence" value="ECO:0007669"/>
    <property type="project" value="UniProtKB-KW"/>
</dbReference>
<dbReference type="EC" id="3.6.1.71" evidence="4"/>
<evidence type="ECO:0000256" key="17">
    <source>
        <dbReference type="ARBA" id="ARBA00059438"/>
    </source>
</evidence>
<evidence type="ECO:0000256" key="7">
    <source>
        <dbReference type="ARBA" id="ARBA00022763"/>
    </source>
</evidence>
<feature type="compositionally biased region" description="Low complexity" evidence="20">
    <location>
        <begin position="14"/>
        <end position="33"/>
    </location>
</feature>
<keyword evidence="5" id="KW-0963">Cytoplasm</keyword>
<comment type="subcellular location">
    <subcellularLocation>
        <location evidence="2">Cytoplasm</location>
    </subcellularLocation>
    <subcellularLocation>
        <location evidence="1">Nucleus</location>
    </subcellularLocation>
</comment>
<dbReference type="PANTHER" id="PTHR12486:SF4">
    <property type="entry name" value="APRATAXIN"/>
    <property type="match status" value="1"/>
</dbReference>
<feature type="region of interest" description="Disordered" evidence="20">
    <location>
        <begin position="1"/>
        <end position="57"/>
    </location>
</feature>
<comment type="catalytic activity">
    <reaction evidence="16">
        <text>a 5'-end adenosine-5'-diphospho-5'-ribonucleoside-2'-deoxyribonucleotide-DNA + H2O = a 5'-end 5'-phospho-ribonucleoside-2'-deoxyribonucleotide-DNA + AMP + 2 H(+)</text>
        <dbReference type="Rhea" id="RHEA:52132"/>
        <dbReference type="Rhea" id="RHEA-COMP:13182"/>
        <dbReference type="Rhea" id="RHEA-COMP:13183"/>
        <dbReference type="ChEBI" id="CHEBI:15377"/>
        <dbReference type="ChEBI" id="CHEBI:15378"/>
        <dbReference type="ChEBI" id="CHEBI:136414"/>
        <dbReference type="ChEBI" id="CHEBI:136415"/>
        <dbReference type="ChEBI" id="CHEBI:456215"/>
        <dbReference type="EC" id="3.6.1.71"/>
    </reaction>
</comment>
<dbReference type="InterPro" id="IPR032566">
    <property type="entry name" value="Znf-C2HE"/>
</dbReference>
<dbReference type="Gene3D" id="3.30.428.10">
    <property type="entry name" value="HIT-like"/>
    <property type="match status" value="1"/>
</dbReference>
<keyword evidence="11" id="KW-0238">DNA-binding</keyword>
<keyword evidence="24" id="KW-1185">Reference proteome</keyword>
<evidence type="ECO:0000256" key="6">
    <source>
        <dbReference type="ARBA" id="ARBA00022723"/>
    </source>
</evidence>